<dbReference type="CDD" id="cd03791">
    <property type="entry name" value="GT5_Glycogen_synthase_DULL1-like"/>
    <property type="match status" value="1"/>
</dbReference>
<keyword evidence="7 8" id="KW-0320">Glycogen biosynthesis</keyword>
<evidence type="ECO:0000313" key="12">
    <source>
        <dbReference type="Proteomes" id="UP000320496"/>
    </source>
</evidence>
<evidence type="ECO:0000256" key="7">
    <source>
        <dbReference type="ARBA" id="ARBA00023056"/>
    </source>
</evidence>
<dbReference type="Gene3D" id="3.40.50.2000">
    <property type="entry name" value="Glycogen Phosphorylase B"/>
    <property type="match status" value="2"/>
</dbReference>
<dbReference type="GO" id="GO:0004373">
    <property type="term" value="F:alpha-1,4-glucan glucosyltransferase (UDP-glucose donor) activity"/>
    <property type="evidence" value="ECO:0007669"/>
    <property type="project" value="InterPro"/>
</dbReference>
<dbReference type="InterPro" id="IPR001296">
    <property type="entry name" value="Glyco_trans_1"/>
</dbReference>
<evidence type="ECO:0000256" key="1">
    <source>
        <dbReference type="ARBA" id="ARBA00001478"/>
    </source>
</evidence>
<dbReference type="Pfam" id="PF08323">
    <property type="entry name" value="Glyco_transf_5"/>
    <property type="match status" value="1"/>
</dbReference>
<dbReference type="PANTHER" id="PTHR45825">
    <property type="entry name" value="GRANULE-BOUND STARCH SYNTHASE 1, CHLOROPLASTIC/AMYLOPLASTIC"/>
    <property type="match status" value="1"/>
</dbReference>
<dbReference type="KEGG" id="mri:Mal4_34620"/>
<evidence type="ECO:0000256" key="8">
    <source>
        <dbReference type="HAMAP-Rule" id="MF_00484"/>
    </source>
</evidence>
<comment type="pathway">
    <text evidence="3 8">Glycan biosynthesis; glycogen biosynthesis.</text>
</comment>
<evidence type="ECO:0000256" key="2">
    <source>
        <dbReference type="ARBA" id="ARBA00002764"/>
    </source>
</evidence>
<dbReference type="Proteomes" id="UP000320496">
    <property type="component" value="Chromosome"/>
</dbReference>
<dbReference type="HAMAP" id="MF_00484">
    <property type="entry name" value="Glycogen_synth"/>
    <property type="match status" value="1"/>
</dbReference>
<dbReference type="SUPFAM" id="SSF53756">
    <property type="entry name" value="UDP-Glycosyltransferase/glycogen phosphorylase"/>
    <property type="match status" value="1"/>
</dbReference>
<feature type="domain" description="Starch synthase catalytic" evidence="10">
    <location>
        <begin position="2"/>
        <end position="242"/>
    </location>
</feature>
<dbReference type="Pfam" id="PF00534">
    <property type="entry name" value="Glycos_transf_1"/>
    <property type="match status" value="1"/>
</dbReference>
<comment type="function">
    <text evidence="2 8">Synthesizes alpha-1,4-glucan chains using ADP-glucose.</text>
</comment>
<keyword evidence="5 8" id="KW-0328">Glycosyltransferase</keyword>
<evidence type="ECO:0000259" key="9">
    <source>
        <dbReference type="Pfam" id="PF00534"/>
    </source>
</evidence>
<evidence type="ECO:0000256" key="4">
    <source>
        <dbReference type="ARBA" id="ARBA00010281"/>
    </source>
</evidence>
<dbReference type="NCBIfam" id="NF001899">
    <property type="entry name" value="PRK00654.1-2"/>
    <property type="match status" value="1"/>
</dbReference>
<evidence type="ECO:0000259" key="10">
    <source>
        <dbReference type="Pfam" id="PF08323"/>
    </source>
</evidence>
<comment type="catalytic activity">
    <reaction evidence="1 8">
        <text>[(1-&gt;4)-alpha-D-glucosyl](n) + ADP-alpha-D-glucose = [(1-&gt;4)-alpha-D-glucosyl](n+1) + ADP + H(+)</text>
        <dbReference type="Rhea" id="RHEA:18189"/>
        <dbReference type="Rhea" id="RHEA-COMP:9584"/>
        <dbReference type="Rhea" id="RHEA-COMP:9587"/>
        <dbReference type="ChEBI" id="CHEBI:15378"/>
        <dbReference type="ChEBI" id="CHEBI:15444"/>
        <dbReference type="ChEBI" id="CHEBI:57498"/>
        <dbReference type="ChEBI" id="CHEBI:456216"/>
        <dbReference type="EC" id="2.4.1.21"/>
    </reaction>
</comment>
<gene>
    <name evidence="11" type="primary">glgA_2</name>
    <name evidence="8" type="synonym">glgA</name>
    <name evidence="11" type="ORF">Mal4_34620</name>
</gene>
<comment type="similarity">
    <text evidence="4 8">Belongs to the glycosyltransferase 1 family. Bacterial/plant glycogen synthase subfamily.</text>
</comment>
<dbReference type="OrthoDB" id="9808590at2"/>
<evidence type="ECO:0000313" key="11">
    <source>
        <dbReference type="EMBL" id="QDU39127.1"/>
    </source>
</evidence>
<keyword evidence="12" id="KW-1185">Reference proteome</keyword>
<organism evidence="11 12">
    <name type="scientific">Maioricimonas rarisocia</name>
    <dbReference type="NCBI Taxonomy" id="2528026"/>
    <lineage>
        <taxon>Bacteria</taxon>
        <taxon>Pseudomonadati</taxon>
        <taxon>Planctomycetota</taxon>
        <taxon>Planctomycetia</taxon>
        <taxon>Planctomycetales</taxon>
        <taxon>Planctomycetaceae</taxon>
        <taxon>Maioricimonas</taxon>
    </lineage>
</organism>
<dbReference type="InterPro" id="IPR013534">
    <property type="entry name" value="Starch_synth_cat_dom"/>
</dbReference>
<feature type="binding site" evidence="8">
    <location>
        <position position="15"/>
    </location>
    <ligand>
        <name>ADP-alpha-D-glucose</name>
        <dbReference type="ChEBI" id="CHEBI:57498"/>
    </ligand>
</feature>
<reference evidence="11 12" key="1">
    <citation type="submission" date="2019-02" db="EMBL/GenBank/DDBJ databases">
        <title>Deep-cultivation of Planctomycetes and their phenomic and genomic characterization uncovers novel biology.</title>
        <authorList>
            <person name="Wiegand S."/>
            <person name="Jogler M."/>
            <person name="Boedeker C."/>
            <person name="Pinto D."/>
            <person name="Vollmers J."/>
            <person name="Rivas-Marin E."/>
            <person name="Kohn T."/>
            <person name="Peeters S.H."/>
            <person name="Heuer A."/>
            <person name="Rast P."/>
            <person name="Oberbeckmann S."/>
            <person name="Bunk B."/>
            <person name="Jeske O."/>
            <person name="Meyerdierks A."/>
            <person name="Storesund J.E."/>
            <person name="Kallscheuer N."/>
            <person name="Luecker S."/>
            <person name="Lage O.M."/>
            <person name="Pohl T."/>
            <person name="Merkel B.J."/>
            <person name="Hornburger P."/>
            <person name="Mueller R.-W."/>
            <person name="Bruemmer F."/>
            <person name="Labrenz M."/>
            <person name="Spormann A.M."/>
            <person name="Op den Camp H."/>
            <person name="Overmann J."/>
            <person name="Amann R."/>
            <person name="Jetten M.S.M."/>
            <person name="Mascher T."/>
            <person name="Medema M.H."/>
            <person name="Devos D.P."/>
            <person name="Kaster A.-K."/>
            <person name="Ovreas L."/>
            <person name="Rohde M."/>
            <person name="Galperin M.Y."/>
            <person name="Jogler C."/>
        </authorList>
    </citation>
    <scope>NUCLEOTIDE SEQUENCE [LARGE SCALE GENOMIC DNA]</scope>
    <source>
        <strain evidence="11 12">Mal4</strain>
    </source>
</reference>
<dbReference type="GO" id="GO:0005978">
    <property type="term" value="P:glycogen biosynthetic process"/>
    <property type="evidence" value="ECO:0007669"/>
    <property type="project" value="UniProtKB-UniRule"/>
</dbReference>
<evidence type="ECO:0000256" key="6">
    <source>
        <dbReference type="ARBA" id="ARBA00022679"/>
    </source>
</evidence>
<dbReference type="RefSeq" id="WP_145370342.1">
    <property type="nucleotide sequence ID" value="NZ_CP036275.1"/>
</dbReference>
<proteinExistence type="inferred from homology"/>
<evidence type="ECO:0000256" key="5">
    <source>
        <dbReference type="ARBA" id="ARBA00022676"/>
    </source>
</evidence>
<dbReference type="EC" id="2.4.1.21" evidence="8"/>
<evidence type="ECO:0000256" key="3">
    <source>
        <dbReference type="ARBA" id="ARBA00004964"/>
    </source>
</evidence>
<dbReference type="UniPathway" id="UPA00164"/>
<dbReference type="EMBL" id="CP036275">
    <property type="protein sequence ID" value="QDU39127.1"/>
    <property type="molecule type" value="Genomic_DNA"/>
</dbReference>
<keyword evidence="6 8" id="KW-0808">Transferase</keyword>
<protein>
    <recommendedName>
        <fullName evidence="8">Glycogen synthase</fullName>
        <ecNumber evidence="8">2.4.1.21</ecNumber>
    </recommendedName>
    <alternativeName>
        <fullName evidence="8">Starch [bacterial glycogen] synthase</fullName>
    </alternativeName>
</protein>
<sequence length="498" mass="55414">MRIAVTSSEAVPFAKTGGLADVATGLSRALAAADHEVTLIVPYYPRHVPVDLPCPEIGTTVTVRVGQKVVEAGLRRAELPDSRLRVILVDQPMYFDRPGLYTQQGHDYPDNCERFVFFSRAVLETCVRLDLRPDVIHANDWQTSLLPLLLEVDYRHQSGLKSAGTVLTIHNLAFQGRFWKWDMLLTGLDWKHFNWRQLEFWGDINLLKSGIVTADMITTVSPTYAREICTTEFGCGLETALSHRGEDLVGILNGVDTDVWNPACDHRLARQYSISNVADGKAVCKTDLQRELGLPARHDAPLFGMISRMTEQKGFDLIAATAERHLQHDLQMVFLGTGQSHYENLVRDLASRYPDKVAAFVGFDEGLAHRIEAGADCYFMPSRFEPCGLNQMYSLIYGTVPVVNAVGGLADSVVDATPEAIADGSGNGFVLSEYSTEALIAQVDRAVDLYHDTPTWQQIVRNGMGRDWSWNQSAARYVDVYRRAHGRHAVPIARHADS</sequence>
<accession>A0A517Z9G4</accession>
<name>A0A517Z9G4_9PLAN</name>
<dbReference type="InterPro" id="IPR011835">
    <property type="entry name" value="GS/SS"/>
</dbReference>
<feature type="domain" description="Glycosyl transferase family 1" evidence="9">
    <location>
        <begin position="297"/>
        <end position="449"/>
    </location>
</feature>
<dbReference type="AlphaFoldDB" id="A0A517Z9G4"/>
<dbReference type="PANTHER" id="PTHR45825:SF11">
    <property type="entry name" value="ALPHA AMYLASE DOMAIN-CONTAINING PROTEIN"/>
    <property type="match status" value="1"/>
</dbReference>
<dbReference type="GO" id="GO:0009011">
    <property type="term" value="F:alpha-1,4-glucan glucosyltransferase (ADP-glucose donor) activity"/>
    <property type="evidence" value="ECO:0007669"/>
    <property type="project" value="UniProtKB-UniRule"/>
</dbReference>
<dbReference type="NCBIfam" id="TIGR02095">
    <property type="entry name" value="glgA"/>
    <property type="match status" value="1"/>
</dbReference>